<dbReference type="GO" id="GO:0015940">
    <property type="term" value="P:pantothenate biosynthetic process"/>
    <property type="evidence" value="ECO:0007669"/>
    <property type="project" value="UniProtKB-UniPathway"/>
</dbReference>
<dbReference type="InterPro" id="IPR013332">
    <property type="entry name" value="KPR_N"/>
</dbReference>
<dbReference type="Gene3D" id="1.10.1040.10">
    <property type="entry name" value="N-(1-d-carboxylethyl)-l-norvaline Dehydrogenase, domain 2"/>
    <property type="match status" value="1"/>
</dbReference>
<dbReference type="PATRIC" id="fig|324602.8.peg.3777"/>
<dbReference type="NCBIfam" id="NF005091">
    <property type="entry name" value="PRK06522.2-2"/>
    <property type="match status" value="1"/>
</dbReference>
<comment type="pathway">
    <text evidence="4">Cofactor biosynthesis; (R)-pantothenate biosynthesis; (R)-pantoate from 3-methyl-2-oxobutanoate: step 2/2.</text>
</comment>
<keyword evidence="4" id="KW-0566">Pantothenate biosynthesis</keyword>
<dbReference type="SUPFAM" id="SSF48179">
    <property type="entry name" value="6-phosphogluconate dehydrogenase C-terminal domain-like"/>
    <property type="match status" value="1"/>
</dbReference>
<dbReference type="PANTHER" id="PTHR21708:SF26">
    <property type="entry name" value="2-DEHYDROPANTOATE 2-REDUCTASE"/>
    <property type="match status" value="1"/>
</dbReference>
<dbReference type="HOGENOM" id="CLU_031468_6_1_0"/>
<accession>A9WJS5</accession>
<dbReference type="InParanoid" id="A9WJS5"/>
<dbReference type="FunFam" id="1.10.1040.10:FF:000017">
    <property type="entry name" value="2-dehydropantoate 2-reductase"/>
    <property type="match status" value="1"/>
</dbReference>
<reference evidence="8" key="1">
    <citation type="journal article" date="2011" name="BMC Genomics">
        <title>Complete genome sequence of the filamentous anoxygenic phototrophic bacterium Chloroflexus aurantiacus.</title>
        <authorList>
            <person name="Tang K.H."/>
            <person name="Barry K."/>
            <person name="Chertkov O."/>
            <person name="Dalin E."/>
            <person name="Han C.S."/>
            <person name="Hauser L.J."/>
            <person name="Honchak B.M."/>
            <person name="Karbach L.E."/>
            <person name="Land M.L."/>
            <person name="Lapidus A."/>
            <person name="Larimer F.W."/>
            <person name="Mikhailova N."/>
            <person name="Pitluck S."/>
            <person name="Pierson B.K."/>
            <person name="Blankenship R.E."/>
        </authorList>
    </citation>
    <scope>NUCLEOTIDE SEQUENCE [LARGE SCALE GENOMIC DNA]</scope>
    <source>
        <strain evidence="8">ATCC 29366 / DSM 635 / J-10-fl</strain>
    </source>
</reference>
<feature type="domain" description="Ketopantoate reductase C-terminal" evidence="6">
    <location>
        <begin position="185"/>
        <end position="305"/>
    </location>
</feature>
<dbReference type="RefSeq" id="WP_012259194.1">
    <property type="nucleotide sequence ID" value="NC_010175.1"/>
</dbReference>
<dbReference type="NCBIfam" id="TIGR00745">
    <property type="entry name" value="apbA_panE"/>
    <property type="match status" value="1"/>
</dbReference>
<dbReference type="EnsemblBacteria" id="ABY36541">
    <property type="protein sequence ID" value="ABY36541"/>
    <property type="gene ID" value="Caur_3356"/>
</dbReference>
<evidence type="ECO:0000259" key="6">
    <source>
        <dbReference type="Pfam" id="PF08546"/>
    </source>
</evidence>
<evidence type="ECO:0000313" key="8">
    <source>
        <dbReference type="Proteomes" id="UP000002008"/>
    </source>
</evidence>
<dbReference type="InterPro" id="IPR036291">
    <property type="entry name" value="NAD(P)-bd_dom_sf"/>
</dbReference>
<comment type="catalytic activity">
    <reaction evidence="4">
        <text>(R)-pantoate + NADP(+) = 2-dehydropantoate + NADPH + H(+)</text>
        <dbReference type="Rhea" id="RHEA:16233"/>
        <dbReference type="ChEBI" id="CHEBI:11561"/>
        <dbReference type="ChEBI" id="CHEBI:15378"/>
        <dbReference type="ChEBI" id="CHEBI:15980"/>
        <dbReference type="ChEBI" id="CHEBI:57783"/>
        <dbReference type="ChEBI" id="CHEBI:58349"/>
        <dbReference type="EC" id="1.1.1.169"/>
    </reaction>
</comment>
<dbReference type="InterPro" id="IPR013328">
    <property type="entry name" value="6PGD_dom2"/>
</dbReference>
<feature type="domain" description="Ketopantoate reductase N-terminal" evidence="5">
    <location>
        <begin position="9"/>
        <end position="159"/>
    </location>
</feature>
<evidence type="ECO:0000256" key="1">
    <source>
        <dbReference type="ARBA" id="ARBA00007870"/>
    </source>
</evidence>
<dbReference type="KEGG" id="cau:Caur_3356"/>
<dbReference type="AlphaFoldDB" id="A9WJS5"/>
<evidence type="ECO:0000259" key="5">
    <source>
        <dbReference type="Pfam" id="PF02558"/>
    </source>
</evidence>
<dbReference type="InterPro" id="IPR003710">
    <property type="entry name" value="ApbA"/>
</dbReference>
<gene>
    <name evidence="7" type="ordered locus">Caur_3356</name>
</gene>
<dbReference type="Pfam" id="PF08546">
    <property type="entry name" value="ApbA_C"/>
    <property type="match status" value="1"/>
</dbReference>
<dbReference type="GO" id="GO:0005737">
    <property type="term" value="C:cytoplasm"/>
    <property type="evidence" value="ECO:0000318"/>
    <property type="project" value="GO_Central"/>
</dbReference>
<keyword evidence="2 4" id="KW-0521">NADP</keyword>
<dbReference type="GO" id="GO:0008677">
    <property type="term" value="F:2-dehydropantoate 2-reductase activity"/>
    <property type="evidence" value="ECO:0007669"/>
    <property type="project" value="UniProtKB-EC"/>
</dbReference>
<name>A9WJS5_CHLAA</name>
<comment type="function">
    <text evidence="4">Catalyzes the NADPH-dependent reduction of ketopantoate into pantoic acid.</text>
</comment>
<keyword evidence="8" id="KW-1185">Reference proteome</keyword>
<organism evidence="7 8">
    <name type="scientific">Chloroflexus aurantiacus (strain ATCC 29366 / DSM 635 / J-10-fl)</name>
    <dbReference type="NCBI Taxonomy" id="324602"/>
    <lineage>
        <taxon>Bacteria</taxon>
        <taxon>Bacillati</taxon>
        <taxon>Chloroflexota</taxon>
        <taxon>Chloroflexia</taxon>
        <taxon>Chloroflexales</taxon>
        <taxon>Chloroflexineae</taxon>
        <taxon>Chloroflexaceae</taxon>
        <taxon>Chloroflexus</taxon>
    </lineage>
</organism>
<keyword evidence="3 4" id="KW-0560">Oxidoreductase</keyword>
<dbReference type="EC" id="1.1.1.169" evidence="4"/>
<dbReference type="Gene3D" id="3.40.50.720">
    <property type="entry name" value="NAD(P)-binding Rossmann-like Domain"/>
    <property type="match status" value="1"/>
</dbReference>
<protein>
    <recommendedName>
        <fullName evidence="4">2-dehydropantoate 2-reductase</fullName>
        <ecNumber evidence="4">1.1.1.169</ecNumber>
    </recommendedName>
    <alternativeName>
        <fullName evidence="4">Ketopantoate reductase</fullName>
    </alternativeName>
</protein>
<dbReference type="FunCoup" id="A9WJS5">
    <property type="interactions" value="117"/>
</dbReference>
<dbReference type="InterPro" id="IPR051402">
    <property type="entry name" value="KPR-Related"/>
</dbReference>
<dbReference type="SUPFAM" id="SSF51735">
    <property type="entry name" value="NAD(P)-binding Rossmann-fold domains"/>
    <property type="match status" value="1"/>
</dbReference>
<dbReference type="Proteomes" id="UP000002008">
    <property type="component" value="Chromosome"/>
</dbReference>
<evidence type="ECO:0000313" key="7">
    <source>
        <dbReference type="EMBL" id="ABY36541.1"/>
    </source>
</evidence>
<evidence type="ECO:0000256" key="2">
    <source>
        <dbReference type="ARBA" id="ARBA00022857"/>
    </source>
</evidence>
<comment type="similarity">
    <text evidence="1 4">Belongs to the ketopantoate reductase family.</text>
</comment>
<dbReference type="STRING" id="324602.Caur_3356"/>
<dbReference type="EMBL" id="CP000909">
    <property type="protein sequence ID" value="ABY36541.1"/>
    <property type="molecule type" value="Genomic_DNA"/>
</dbReference>
<evidence type="ECO:0000256" key="3">
    <source>
        <dbReference type="ARBA" id="ARBA00023002"/>
    </source>
</evidence>
<dbReference type="PANTHER" id="PTHR21708">
    <property type="entry name" value="PROBABLE 2-DEHYDROPANTOATE 2-REDUCTASE"/>
    <property type="match status" value="1"/>
</dbReference>
<dbReference type="InterPro" id="IPR013752">
    <property type="entry name" value="KPA_reductase"/>
</dbReference>
<dbReference type="InterPro" id="IPR008927">
    <property type="entry name" value="6-PGluconate_DH-like_C_sf"/>
</dbReference>
<dbReference type="Pfam" id="PF02558">
    <property type="entry name" value="ApbA"/>
    <property type="match status" value="1"/>
</dbReference>
<proteinExistence type="inferred from homology"/>
<sequence length="320" mass="34063">MSVENPMRIAIVGVGGVGGYFGGRLAQAGHDVFFIARGDHLAAMRSHGLRVQSIAGDFWLPDVKATDQPAEVGPVDLVIVGVKGWQVREAAYAMQPLIGPETAVLPLLNGVDAPTELAEVLGAEHVLAGLCRIIAYRAAPGVIVHAGVNPPSIDFGELDNRHTPRLARIQAALEGAGIRAFIPENIHVALWQKFMLICAWSGFGAATRAPIGVWRSLPETRPLVERCLQEVVDVAAARGVMLPDNAVSTMMAFIDSMPYEGTASLQRDIMSGQPSELASQNGALVRLARAAGVPVPVNEMLYAILLPQELAARGQLPTQR</sequence>
<dbReference type="UniPathway" id="UPA00028">
    <property type="reaction ID" value="UER00004"/>
</dbReference>
<dbReference type="FunFam" id="3.40.50.720:FF:000307">
    <property type="entry name" value="2-dehydropantoate 2-reductase"/>
    <property type="match status" value="1"/>
</dbReference>
<dbReference type="eggNOG" id="COG1893">
    <property type="taxonomic scope" value="Bacteria"/>
</dbReference>
<evidence type="ECO:0000256" key="4">
    <source>
        <dbReference type="RuleBase" id="RU362068"/>
    </source>
</evidence>